<keyword evidence="8 12" id="KW-0630">Potassium</keyword>
<evidence type="ECO:0000256" key="3">
    <source>
        <dbReference type="ARBA" id="ARBA00022448"/>
    </source>
</evidence>
<keyword evidence="4 12" id="KW-1003">Cell membrane</keyword>
<dbReference type="HOGENOM" id="CLU_030708_0_2_6"/>
<feature type="transmembrane region" description="Helical" evidence="14">
    <location>
        <begin position="134"/>
        <end position="159"/>
    </location>
</feature>
<dbReference type="Pfam" id="PF02386">
    <property type="entry name" value="TrkH"/>
    <property type="match status" value="1"/>
</dbReference>
<keyword evidence="11 12" id="KW-0472">Membrane</keyword>
<keyword evidence="3 12" id="KW-0813">Transport</keyword>
<dbReference type="GO" id="GO:0015379">
    <property type="term" value="F:potassium:chloride symporter activity"/>
    <property type="evidence" value="ECO:0007669"/>
    <property type="project" value="InterPro"/>
</dbReference>
<feature type="transmembrane region" description="Helical" evidence="14">
    <location>
        <begin position="423"/>
        <end position="446"/>
    </location>
</feature>
<keyword evidence="5 12" id="KW-0997">Cell inner membrane</keyword>
<feature type="transmembrane region" description="Helical" evidence="14">
    <location>
        <begin position="12"/>
        <end position="31"/>
    </location>
</feature>
<feature type="transmembrane region" description="Helical" evidence="14">
    <location>
        <begin position="230"/>
        <end position="253"/>
    </location>
</feature>
<feature type="binding site" evidence="13">
    <location>
        <position position="316"/>
    </location>
    <ligand>
        <name>K(+)</name>
        <dbReference type="ChEBI" id="CHEBI:29103"/>
    </ligand>
</feature>
<evidence type="ECO:0000256" key="6">
    <source>
        <dbReference type="ARBA" id="ARBA00022538"/>
    </source>
</evidence>
<dbReference type="Proteomes" id="UP000005744">
    <property type="component" value="Unassembled WGS sequence"/>
</dbReference>
<protein>
    <recommendedName>
        <fullName evidence="12">Trk system potassium uptake protein</fullName>
    </recommendedName>
</protein>
<accession>I3CCQ2</accession>
<keyword evidence="7 14" id="KW-0812">Transmembrane</keyword>
<evidence type="ECO:0000256" key="5">
    <source>
        <dbReference type="ARBA" id="ARBA00022519"/>
    </source>
</evidence>
<evidence type="ECO:0000256" key="11">
    <source>
        <dbReference type="ARBA" id="ARBA00023136"/>
    </source>
</evidence>
<feature type="transmembrane region" description="Helical" evidence="14">
    <location>
        <begin position="274"/>
        <end position="296"/>
    </location>
</feature>
<dbReference type="GO" id="GO:0005886">
    <property type="term" value="C:plasma membrane"/>
    <property type="evidence" value="ECO:0007669"/>
    <property type="project" value="UniProtKB-SubCell"/>
</dbReference>
<feature type="transmembrane region" description="Helical" evidence="14">
    <location>
        <begin position="333"/>
        <end position="355"/>
    </location>
</feature>
<feature type="transmembrane region" description="Helical" evidence="14">
    <location>
        <begin position="180"/>
        <end position="210"/>
    </location>
</feature>
<comment type="function">
    <text evidence="12">Low-affinity potassium transport system. Interacts with Trk system potassium uptake protein TrkA.</text>
</comment>
<dbReference type="AlphaFoldDB" id="I3CCQ2"/>
<evidence type="ECO:0000256" key="13">
    <source>
        <dbReference type="PIRSR" id="PIRSR006247-1"/>
    </source>
</evidence>
<dbReference type="NCBIfam" id="TIGR00933">
    <property type="entry name" value="2a38"/>
    <property type="match status" value="1"/>
</dbReference>
<feature type="transmembrane region" description="Helical" evidence="14">
    <location>
        <begin position="37"/>
        <end position="57"/>
    </location>
</feature>
<keyword evidence="9 14" id="KW-1133">Transmembrane helix</keyword>
<dbReference type="PANTHER" id="PTHR32024:SF2">
    <property type="entry name" value="TRK SYSTEM POTASSIUM UPTAKE PROTEIN TRKG-RELATED"/>
    <property type="match status" value="1"/>
</dbReference>
<feature type="binding site" evidence="13">
    <location>
        <position position="109"/>
    </location>
    <ligand>
        <name>K(+)</name>
        <dbReference type="ChEBI" id="CHEBI:29103"/>
    </ligand>
</feature>
<dbReference type="PIRSF" id="PIRSF006247">
    <property type="entry name" value="TrkH"/>
    <property type="match status" value="1"/>
</dbReference>
<evidence type="ECO:0000256" key="9">
    <source>
        <dbReference type="ARBA" id="ARBA00022989"/>
    </source>
</evidence>
<evidence type="ECO:0000256" key="12">
    <source>
        <dbReference type="PIRNR" id="PIRNR006247"/>
    </source>
</evidence>
<evidence type="ECO:0000313" key="15">
    <source>
        <dbReference type="EMBL" id="EIJ41395.1"/>
    </source>
</evidence>
<feature type="transmembrane region" description="Helical" evidence="14">
    <location>
        <begin position="398"/>
        <end position="416"/>
    </location>
</feature>
<evidence type="ECO:0000313" key="16">
    <source>
        <dbReference type="Proteomes" id="UP000005744"/>
    </source>
</evidence>
<keyword evidence="6 12" id="KW-0633">Potassium transport</keyword>
<dbReference type="EMBL" id="JH600070">
    <property type="protein sequence ID" value="EIJ41395.1"/>
    <property type="molecule type" value="Genomic_DNA"/>
</dbReference>
<dbReference type="eggNOG" id="COG0168">
    <property type="taxonomic scope" value="Bacteria"/>
</dbReference>
<dbReference type="InterPro" id="IPR003445">
    <property type="entry name" value="Cat_transpt"/>
</dbReference>
<dbReference type="InterPro" id="IPR004772">
    <property type="entry name" value="TrkH"/>
</dbReference>
<keyword evidence="10 12" id="KW-0406">Ion transport</keyword>
<proteinExistence type="inferred from homology"/>
<sequence length="481" mass="53651">MQYSLIQRILGLLLMSFSVTLIPPMLVSLWYKDNNLHAFTISFLVMFALGLVSWLPARHVKKELYLHDGFIVTSLFWIVLSVVSAVPFLITPHLNLAQSVFEAVSGFTTTGATVMSGLDHLPPSILYYRQQLQWIGGLGVIVFAVAVLPMLGIGGMQLYRAETPGPMHDDKITPRLQHTVWRFLLTYLVITVACTLAFWAAGMSLFDAIAHSYSTVSTGGFSTHDDSLKYFNSVLIEVIAIVFMLLGSLSFTLHYMSWAQFDLGRYWRDVQTRVFLYLVIALVGIITLTLWLNGIYPDFLTSLRYASFQLISVMTTTGFLTDDFSQWPLFVPALIILSAFIGGCVGSTAGGYRVIRLIILYKQAMRGLMRMIHPNAVFSIKIEGKSVPDNVLQTVWEFTIWFIASYVILSFLLMATGVDMVSAFSGVATCFTMAGPGLGTVVYSFSGISDTGLWILSFSMLLGRLEIFPLLVLITPAFWRR</sequence>
<evidence type="ECO:0000256" key="2">
    <source>
        <dbReference type="ARBA" id="ARBA00009137"/>
    </source>
</evidence>
<feature type="binding site" evidence="13">
    <location>
        <position position="110"/>
    </location>
    <ligand>
        <name>K(+)</name>
        <dbReference type="ChEBI" id="CHEBI:29103"/>
    </ligand>
</feature>
<reference evidence="15 16" key="1">
    <citation type="submission" date="2011-11" db="EMBL/GenBank/DDBJ databases">
        <title>Improved High-Quality Draft sequence of Beggiatoa alba B18lD.</title>
        <authorList>
            <consortium name="US DOE Joint Genome Institute"/>
            <person name="Lucas S."/>
            <person name="Han J."/>
            <person name="Lapidus A."/>
            <person name="Cheng J.-F."/>
            <person name="Goodwin L."/>
            <person name="Pitluck S."/>
            <person name="Peters L."/>
            <person name="Mikhailova N."/>
            <person name="Held B."/>
            <person name="Detter J.C."/>
            <person name="Han C."/>
            <person name="Tapia R."/>
            <person name="Land M."/>
            <person name="Hauser L."/>
            <person name="Kyrpides N."/>
            <person name="Ivanova N."/>
            <person name="Pagani I."/>
            <person name="Samuel K."/>
            <person name="Teske A."/>
            <person name="Mueller J."/>
            <person name="Woyke T."/>
        </authorList>
    </citation>
    <scope>NUCLEOTIDE SEQUENCE [LARGE SCALE GENOMIC DNA]</scope>
    <source>
        <strain evidence="15 16">B18LD</strain>
    </source>
</reference>
<keyword evidence="13" id="KW-0479">Metal-binding</keyword>
<dbReference type="OrthoDB" id="9810952at2"/>
<evidence type="ECO:0000256" key="4">
    <source>
        <dbReference type="ARBA" id="ARBA00022475"/>
    </source>
</evidence>
<comment type="subcellular location">
    <subcellularLocation>
        <location evidence="1 12">Cell inner membrane</location>
        <topology evidence="1 12">Multi-pass membrane protein</topology>
    </subcellularLocation>
</comment>
<evidence type="ECO:0000256" key="8">
    <source>
        <dbReference type="ARBA" id="ARBA00022958"/>
    </source>
</evidence>
<dbReference type="RefSeq" id="WP_002683289.1">
    <property type="nucleotide sequence ID" value="NZ_JH600070.1"/>
</dbReference>
<feature type="binding site" evidence="13">
    <location>
        <position position="219"/>
    </location>
    <ligand>
        <name>K(+)</name>
        <dbReference type="ChEBI" id="CHEBI:29103"/>
    </ligand>
</feature>
<feature type="binding site" evidence="13">
    <location>
        <position position="317"/>
    </location>
    <ligand>
        <name>K(+)</name>
        <dbReference type="ChEBI" id="CHEBI:29103"/>
    </ligand>
</feature>
<name>I3CCQ2_9GAMM</name>
<evidence type="ECO:0000256" key="10">
    <source>
        <dbReference type="ARBA" id="ARBA00023065"/>
    </source>
</evidence>
<evidence type="ECO:0000256" key="14">
    <source>
        <dbReference type="SAM" id="Phobius"/>
    </source>
</evidence>
<feature type="transmembrane region" description="Helical" evidence="14">
    <location>
        <begin position="452"/>
        <end position="479"/>
    </location>
</feature>
<feature type="transmembrane region" description="Helical" evidence="14">
    <location>
        <begin position="69"/>
        <end position="90"/>
    </location>
</feature>
<organism evidence="15 16">
    <name type="scientific">Beggiatoa alba B18LD</name>
    <dbReference type="NCBI Taxonomy" id="395493"/>
    <lineage>
        <taxon>Bacteria</taxon>
        <taxon>Pseudomonadati</taxon>
        <taxon>Pseudomonadota</taxon>
        <taxon>Gammaproteobacteria</taxon>
        <taxon>Thiotrichales</taxon>
        <taxon>Thiotrichaceae</taxon>
        <taxon>Beggiatoa</taxon>
    </lineage>
</organism>
<comment type="similarity">
    <text evidence="2 12">Belongs to the TrkH potassium transport family.</text>
</comment>
<evidence type="ECO:0000256" key="1">
    <source>
        <dbReference type="ARBA" id="ARBA00004429"/>
    </source>
</evidence>
<dbReference type="GO" id="GO:0046872">
    <property type="term" value="F:metal ion binding"/>
    <property type="evidence" value="ECO:0007669"/>
    <property type="project" value="UniProtKB-KW"/>
</dbReference>
<gene>
    <name evidence="15" type="ORF">BegalDRAFT_0476</name>
</gene>
<dbReference type="PANTHER" id="PTHR32024">
    <property type="entry name" value="TRK SYSTEM POTASSIUM UPTAKE PROTEIN TRKG-RELATED"/>
    <property type="match status" value="1"/>
</dbReference>
<evidence type="ECO:0000256" key="7">
    <source>
        <dbReference type="ARBA" id="ARBA00022692"/>
    </source>
</evidence>
<keyword evidence="16" id="KW-1185">Reference proteome</keyword>
<dbReference type="STRING" id="395493.BegalDRAFT_0476"/>